<dbReference type="Pfam" id="PF08750">
    <property type="entry name" value="CNP1"/>
    <property type="match status" value="1"/>
</dbReference>
<dbReference type="EMBL" id="SLZQ01000005">
    <property type="protein sequence ID" value="TCS36900.1"/>
    <property type="molecule type" value="Genomic_DNA"/>
</dbReference>
<dbReference type="Proteomes" id="UP000295382">
    <property type="component" value="Unassembled WGS sequence"/>
</dbReference>
<organism evidence="2 3">
    <name type="scientific">Paucimonas lemoignei</name>
    <name type="common">Pseudomonas lemoignei</name>
    <dbReference type="NCBI Taxonomy" id="29443"/>
    <lineage>
        <taxon>Bacteria</taxon>
        <taxon>Pseudomonadati</taxon>
        <taxon>Pseudomonadota</taxon>
        <taxon>Betaproteobacteria</taxon>
        <taxon>Burkholderiales</taxon>
        <taxon>Burkholderiaceae</taxon>
        <taxon>Paucimonas</taxon>
    </lineage>
</organism>
<gene>
    <name evidence="2" type="ORF">EDC30_105120</name>
</gene>
<dbReference type="AlphaFoldDB" id="A0A4V2UIP7"/>
<protein>
    <submittedName>
        <fullName evidence="2">CNP1-like family protein</fullName>
    </submittedName>
</protein>
<sequence length="198" mass="21602">MNDFISLLVRNTTSLDAPKTLGTGRFLAGVLACLVAGSAIAQAPTGLNTNFEDNSQPWQESAIQLPAAPNKADLLDFDVGGTTTMRFAVDAKSLSVGNDGVVRYTLVSRSASGAENVSYEGIRCESYEKKLYAFGQKDGSWSRSRRDKWDAITGTAANRQHAVLAKEYFCRHKIVEGNAKQIIDRIRYNQPLIGEPAR</sequence>
<dbReference type="RefSeq" id="WP_132258621.1">
    <property type="nucleotide sequence ID" value="NZ_SLZQ01000005.1"/>
</dbReference>
<proteinExistence type="predicted"/>
<feature type="domain" description="CNP1-like uncharacterised" evidence="1">
    <location>
        <begin position="54"/>
        <end position="187"/>
    </location>
</feature>
<evidence type="ECO:0000313" key="2">
    <source>
        <dbReference type="EMBL" id="TCS36900.1"/>
    </source>
</evidence>
<reference evidence="2 3" key="1">
    <citation type="submission" date="2019-03" db="EMBL/GenBank/DDBJ databases">
        <title>Genomic Encyclopedia of Type Strains, Phase IV (KMG-IV): sequencing the most valuable type-strain genomes for metagenomic binning, comparative biology and taxonomic classification.</title>
        <authorList>
            <person name="Goeker M."/>
        </authorList>
    </citation>
    <scope>NUCLEOTIDE SEQUENCE [LARGE SCALE GENOMIC DNA]</scope>
    <source>
        <strain evidence="2 3">DSM 7445</strain>
    </source>
</reference>
<keyword evidence="3" id="KW-1185">Reference proteome</keyword>
<comment type="caution">
    <text evidence="2">The sequence shown here is derived from an EMBL/GenBank/DDBJ whole genome shotgun (WGS) entry which is preliminary data.</text>
</comment>
<dbReference type="InterPro" id="IPR014861">
    <property type="entry name" value="CNP1-like_dom"/>
</dbReference>
<evidence type="ECO:0000259" key="1">
    <source>
        <dbReference type="Pfam" id="PF08750"/>
    </source>
</evidence>
<dbReference type="OrthoDB" id="7066954at2"/>
<evidence type="ECO:0000313" key="3">
    <source>
        <dbReference type="Proteomes" id="UP000295382"/>
    </source>
</evidence>
<name>A0A4V2UIP7_PAULE</name>
<accession>A0A4V2UIP7</accession>